<comment type="catalytic activity">
    <reaction evidence="7 9">
        <text>an N-acyl-L-alpha-aminoacyl-tRNA + H2O = an N-acyl-L-amino acid + a tRNA + H(+)</text>
        <dbReference type="Rhea" id="RHEA:54448"/>
        <dbReference type="Rhea" id="RHEA-COMP:10123"/>
        <dbReference type="Rhea" id="RHEA-COMP:13883"/>
        <dbReference type="ChEBI" id="CHEBI:15377"/>
        <dbReference type="ChEBI" id="CHEBI:15378"/>
        <dbReference type="ChEBI" id="CHEBI:59874"/>
        <dbReference type="ChEBI" id="CHEBI:78442"/>
        <dbReference type="ChEBI" id="CHEBI:138191"/>
        <dbReference type="EC" id="3.1.1.29"/>
    </reaction>
</comment>
<proteinExistence type="inferred from homology"/>
<evidence type="ECO:0000256" key="3">
    <source>
        <dbReference type="ARBA" id="ARBA00013260"/>
    </source>
</evidence>
<evidence type="ECO:0000256" key="1">
    <source>
        <dbReference type="ARBA" id="ARBA00003043"/>
    </source>
</evidence>
<dbReference type="Pfam" id="PF01981">
    <property type="entry name" value="PTH2"/>
    <property type="match status" value="1"/>
</dbReference>
<keyword evidence="5 9" id="KW-0378">Hydrolase</keyword>
<dbReference type="Proteomes" id="UP000070284">
    <property type="component" value="Unassembled WGS sequence"/>
</dbReference>
<dbReference type="NCBIfam" id="NF003314">
    <property type="entry name" value="PRK04322.1"/>
    <property type="match status" value="1"/>
</dbReference>
<protein>
    <recommendedName>
        <fullName evidence="8 9">Peptidyl-tRNA hydrolase</fullName>
        <shortName evidence="9">PTH</shortName>
        <ecNumber evidence="3 9">3.1.1.29</ecNumber>
    </recommendedName>
</protein>
<dbReference type="PANTHER" id="PTHR12649">
    <property type="entry name" value="PEPTIDYL-TRNA HYDROLASE 2"/>
    <property type="match status" value="1"/>
</dbReference>
<dbReference type="InterPro" id="IPR023476">
    <property type="entry name" value="Pep_tRNA_hydro_II_dom_sf"/>
</dbReference>
<dbReference type="GO" id="GO:0006412">
    <property type="term" value="P:translation"/>
    <property type="evidence" value="ECO:0007669"/>
    <property type="project" value="UniProtKB-UniRule"/>
</dbReference>
<dbReference type="SUPFAM" id="SSF102462">
    <property type="entry name" value="Peptidyl-tRNA hydrolase II"/>
    <property type="match status" value="1"/>
</dbReference>
<keyword evidence="4 9" id="KW-0963">Cytoplasm</keyword>
<dbReference type="EC" id="3.1.1.29" evidence="3 9"/>
<dbReference type="HAMAP" id="MF_00628">
    <property type="entry name" value="Pept_tRNA_hydro_arch"/>
    <property type="match status" value="1"/>
</dbReference>
<accession>A0A133UIY0</accession>
<dbReference type="AlphaFoldDB" id="A0A133UIY0"/>
<evidence type="ECO:0000256" key="5">
    <source>
        <dbReference type="ARBA" id="ARBA00022801"/>
    </source>
</evidence>
<dbReference type="CDD" id="cd02430">
    <property type="entry name" value="PTH2"/>
    <property type="match status" value="1"/>
</dbReference>
<dbReference type="NCBIfam" id="TIGR00283">
    <property type="entry name" value="arch_pth2"/>
    <property type="match status" value="1"/>
</dbReference>
<name>A0A133UIY0_9EURY</name>
<evidence type="ECO:0000313" key="11">
    <source>
        <dbReference type="EMBL" id="KXA94090.1"/>
    </source>
</evidence>
<evidence type="ECO:0000256" key="2">
    <source>
        <dbReference type="ARBA" id="ARBA00004496"/>
    </source>
</evidence>
<dbReference type="EMBL" id="LHXO01000084">
    <property type="protein sequence ID" value="KXA94090.1"/>
    <property type="molecule type" value="Genomic_DNA"/>
</dbReference>
<evidence type="ECO:0000256" key="8">
    <source>
        <dbReference type="ARBA" id="ARBA00050038"/>
    </source>
</evidence>
<dbReference type="PATRIC" id="fig|1698264.3.peg.1956"/>
<dbReference type="Gene3D" id="3.40.1490.10">
    <property type="entry name" value="Bit1"/>
    <property type="match status" value="1"/>
</dbReference>
<dbReference type="FunFam" id="3.40.1490.10:FF:000001">
    <property type="entry name" value="Peptidyl-tRNA hydrolase 2"/>
    <property type="match status" value="1"/>
</dbReference>
<gene>
    <name evidence="9" type="primary">pth</name>
    <name evidence="11" type="ORF">AKJ65_05450</name>
</gene>
<comment type="similarity">
    <text evidence="6 9">Belongs to the PTH2 family.</text>
</comment>
<dbReference type="InterPro" id="IPR002833">
    <property type="entry name" value="PTH2"/>
</dbReference>
<comment type="caution">
    <text evidence="11">The sequence shown here is derived from an EMBL/GenBank/DDBJ whole genome shotgun (WGS) entry which is preliminary data.</text>
</comment>
<reference evidence="11 12" key="1">
    <citation type="journal article" date="2016" name="Sci. Rep.">
        <title>Metabolic traits of an uncultured archaeal lineage -MSBL1- from brine pools of the Red Sea.</title>
        <authorList>
            <person name="Mwirichia R."/>
            <person name="Alam I."/>
            <person name="Rashid M."/>
            <person name="Vinu M."/>
            <person name="Ba-Alawi W."/>
            <person name="Anthony Kamau A."/>
            <person name="Kamanda Ngugi D."/>
            <person name="Goker M."/>
            <person name="Klenk H.P."/>
            <person name="Bajic V."/>
            <person name="Stingl U."/>
        </authorList>
    </citation>
    <scope>NUCLEOTIDE SEQUENCE [LARGE SCALE GENOMIC DNA]</scope>
    <source>
        <strain evidence="11">SCGC-AAA259E19</strain>
    </source>
</reference>
<organism evidence="11 12">
    <name type="scientific">candidate division MSBL1 archaeon SCGC-AAA259E19</name>
    <dbReference type="NCBI Taxonomy" id="1698264"/>
    <lineage>
        <taxon>Archaea</taxon>
        <taxon>Methanobacteriati</taxon>
        <taxon>Methanobacteriota</taxon>
        <taxon>candidate division MSBL1</taxon>
    </lineage>
</organism>
<evidence type="ECO:0000256" key="9">
    <source>
        <dbReference type="HAMAP-Rule" id="MF_00628"/>
    </source>
</evidence>
<feature type="region of interest" description="Disordered" evidence="10">
    <location>
        <begin position="96"/>
        <end position="120"/>
    </location>
</feature>
<dbReference type="PANTHER" id="PTHR12649:SF11">
    <property type="entry name" value="PEPTIDYL-TRNA HYDROLASE 2, MITOCHONDRIAL"/>
    <property type="match status" value="1"/>
</dbReference>
<evidence type="ECO:0000256" key="4">
    <source>
        <dbReference type="ARBA" id="ARBA00022490"/>
    </source>
</evidence>
<comment type="subcellular location">
    <subcellularLocation>
        <location evidence="2 9">Cytoplasm</location>
    </subcellularLocation>
</comment>
<evidence type="ECO:0000256" key="10">
    <source>
        <dbReference type="SAM" id="MobiDB-lite"/>
    </source>
</evidence>
<evidence type="ECO:0000313" key="12">
    <source>
        <dbReference type="Proteomes" id="UP000070284"/>
    </source>
</evidence>
<dbReference type="GO" id="GO:0004045">
    <property type="term" value="F:peptidyl-tRNA hydrolase activity"/>
    <property type="evidence" value="ECO:0007669"/>
    <property type="project" value="UniProtKB-UniRule"/>
</dbReference>
<dbReference type="InterPro" id="IPR034759">
    <property type="entry name" value="Pept_tRNA_hydro_arch"/>
</dbReference>
<evidence type="ECO:0000256" key="7">
    <source>
        <dbReference type="ARBA" id="ARBA00048707"/>
    </source>
</evidence>
<keyword evidence="12" id="KW-1185">Reference proteome</keyword>
<sequence>MFEYKQVMVARTDLLMSPGKLAVQVAHASLSAAEICKDERPEWFENWREERQKKVVVEVSSEDDLEDLKKKAERTDLPYKLVTDAGLTELEPGTATVLGVGPGPNEEVDEVTGHLPLYEG</sequence>
<evidence type="ECO:0000256" key="6">
    <source>
        <dbReference type="ARBA" id="ARBA00038050"/>
    </source>
</evidence>
<comment type="function">
    <text evidence="1 9">The natural substrate for this enzyme may be peptidyl-tRNAs which drop off the ribosome during protein synthesis.</text>
</comment>
<dbReference type="GO" id="GO:0005829">
    <property type="term" value="C:cytosol"/>
    <property type="evidence" value="ECO:0007669"/>
    <property type="project" value="TreeGrafter"/>
</dbReference>